<reference evidence="2 3" key="1">
    <citation type="submission" date="2019-06" db="EMBL/GenBank/DDBJ databases">
        <title>Draft genomes of female and male turbot (Scophthalmus maximus).</title>
        <authorList>
            <person name="Xu H."/>
            <person name="Xu X.-W."/>
            <person name="Shao C."/>
            <person name="Chen S."/>
        </authorList>
    </citation>
    <scope>NUCLEOTIDE SEQUENCE [LARGE SCALE GENOMIC DNA]</scope>
    <source>
        <strain evidence="2">Ysfricsl-2016a</strain>
        <tissue evidence="2">Blood</tissue>
    </source>
</reference>
<dbReference type="AlphaFoldDB" id="A0A6A4SDL8"/>
<evidence type="ECO:0000313" key="3">
    <source>
        <dbReference type="Proteomes" id="UP000438429"/>
    </source>
</evidence>
<evidence type="ECO:0000313" key="2">
    <source>
        <dbReference type="EMBL" id="KAF0028994.1"/>
    </source>
</evidence>
<proteinExistence type="predicted"/>
<feature type="region of interest" description="Disordered" evidence="1">
    <location>
        <begin position="42"/>
        <end position="64"/>
    </location>
</feature>
<evidence type="ECO:0000256" key="1">
    <source>
        <dbReference type="SAM" id="MobiDB-lite"/>
    </source>
</evidence>
<dbReference type="EMBL" id="VEVO01000016">
    <property type="protein sequence ID" value="KAF0028994.1"/>
    <property type="molecule type" value="Genomic_DNA"/>
</dbReference>
<sequence length="90" mass="10321">MSPAWGELYLSLFEGVATDLRMQPLKDAASELTTFPRRPFSSDATLERCNRPNAAAPPRSRTRERSKLKIFENASMHFTASCYTWFECKE</sequence>
<dbReference type="Proteomes" id="UP000438429">
    <property type="component" value="Unassembled WGS sequence"/>
</dbReference>
<comment type="caution">
    <text evidence="2">The sequence shown here is derived from an EMBL/GenBank/DDBJ whole genome shotgun (WGS) entry which is preliminary data.</text>
</comment>
<accession>A0A6A4SDL8</accession>
<organism evidence="2 3">
    <name type="scientific">Scophthalmus maximus</name>
    <name type="common">Turbot</name>
    <name type="synonym">Psetta maxima</name>
    <dbReference type="NCBI Taxonomy" id="52904"/>
    <lineage>
        <taxon>Eukaryota</taxon>
        <taxon>Metazoa</taxon>
        <taxon>Chordata</taxon>
        <taxon>Craniata</taxon>
        <taxon>Vertebrata</taxon>
        <taxon>Euteleostomi</taxon>
        <taxon>Actinopterygii</taxon>
        <taxon>Neopterygii</taxon>
        <taxon>Teleostei</taxon>
        <taxon>Neoteleostei</taxon>
        <taxon>Acanthomorphata</taxon>
        <taxon>Carangaria</taxon>
        <taxon>Pleuronectiformes</taxon>
        <taxon>Pleuronectoidei</taxon>
        <taxon>Scophthalmidae</taxon>
        <taxon>Scophthalmus</taxon>
    </lineage>
</organism>
<name>A0A6A4SDL8_SCOMX</name>
<protein>
    <submittedName>
        <fullName evidence="2">Uncharacterized protein</fullName>
    </submittedName>
</protein>
<gene>
    <name evidence="2" type="ORF">F2P81_018099</name>
</gene>